<dbReference type="Pfam" id="PF00149">
    <property type="entry name" value="Metallophos"/>
    <property type="match status" value="1"/>
</dbReference>
<proteinExistence type="predicted"/>
<sequence length="676" mass="72575">MSSRPLVALIASLSLVHGAITAPIAVAADAAPGFRITPYLMKPAANEMTLTWFGETNAPATVTVTSPKGEVVVNETVTGEAQPHLAYTSAELAQKIEGLEQGSWLKSNTNVKYQAHATSLTPNTKYSYTVELDGHTYTDSFTTAPAQGGTWDEFRVIAFSDSETEPAGRPTVSGAREWEAPESYAEGSLPRPTEGSAWFEKFGHNKRLGKEEPRYPLTQDQAMRENLKIIQGQDPDLLMVAGDLVQGGGYQPGWDEFFGYMAGENGDLAGSVPMITALGNWETFGALNGGYLNDAGVAAGPAKGRKAYQTYIDTFGSDNPNHADSYHRVDHGPLTIITLDSTNGLPDQDADVEKLKAIPGDDTAIAAADAFGTDTNTSYTEEQIRAAGSEDQPDFNPGSEQWNWAEKQLADAREKGQIIVVQFHHSAYSSGVHGTAMASATSDEQPGSPMRVYEPLLEKYGVATVISGHDEMFERSFVDADGDGTGIHHFDVGVAADGLRGEYNVKNEDGTYTPVKFNSHSEWMAQTDAPELWQDIDGTRQLIDGGKHYGHLQMDFAPLQCSNAVAAKITTTPVYAFPVLDKDYNLVQVERRQYNDIQEIYVDSKGNTLPRGTACDSATAGNTGGSAETSSTGSAIGGLIAALLPILALVSAIGLAPQHPLVVQLKRQAEQLGIRM</sequence>
<dbReference type="EMBL" id="CP046452">
    <property type="protein sequence ID" value="QGU02244.1"/>
    <property type="molecule type" value="Genomic_DNA"/>
</dbReference>
<keyword evidence="3" id="KW-0472">Membrane</keyword>
<keyword evidence="7" id="KW-1185">Reference proteome</keyword>
<dbReference type="AlphaFoldDB" id="A0A6B8VLB9"/>
<dbReference type="PANTHER" id="PTHR22953">
    <property type="entry name" value="ACID PHOSPHATASE RELATED"/>
    <property type="match status" value="1"/>
</dbReference>
<evidence type="ECO:0000313" key="7">
    <source>
        <dbReference type="Proteomes" id="UP000427071"/>
    </source>
</evidence>
<organism evidence="6 7">
    <name type="scientific">Corynebacterium kalinowskii</name>
    <dbReference type="NCBI Taxonomy" id="2675216"/>
    <lineage>
        <taxon>Bacteria</taxon>
        <taxon>Bacillati</taxon>
        <taxon>Actinomycetota</taxon>
        <taxon>Actinomycetes</taxon>
        <taxon>Mycobacteriales</taxon>
        <taxon>Corynebacteriaceae</taxon>
        <taxon>Corynebacterium</taxon>
    </lineage>
</organism>
<dbReference type="GO" id="GO:0046872">
    <property type="term" value="F:metal ion binding"/>
    <property type="evidence" value="ECO:0007669"/>
    <property type="project" value="InterPro"/>
</dbReference>
<dbReference type="RefSeq" id="WP_156192581.1">
    <property type="nucleotide sequence ID" value="NZ_CP046452.1"/>
</dbReference>
<protein>
    <submittedName>
        <fullName evidence="6">Calcineurin-like phosphoesterase</fullName>
    </submittedName>
</protein>
<dbReference type="Gene3D" id="3.60.21.10">
    <property type="match status" value="1"/>
</dbReference>
<evidence type="ECO:0000259" key="5">
    <source>
        <dbReference type="Pfam" id="PF00149"/>
    </source>
</evidence>
<name>A0A6B8VLB9_9CORY</name>
<evidence type="ECO:0000313" key="6">
    <source>
        <dbReference type="EMBL" id="QGU02244.1"/>
    </source>
</evidence>
<dbReference type="SUPFAM" id="SSF56300">
    <property type="entry name" value="Metallo-dependent phosphatases"/>
    <property type="match status" value="1"/>
</dbReference>
<dbReference type="GO" id="GO:0003993">
    <property type="term" value="F:acid phosphatase activity"/>
    <property type="evidence" value="ECO:0007669"/>
    <property type="project" value="InterPro"/>
</dbReference>
<feature type="domain" description="Calcineurin-like phosphoesterase" evidence="5">
    <location>
        <begin position="222"/>
        <end position="470"/>
    </location>
</feature>
<dbReference type="InterPro" id="IPR029052">
    <property type="entry name" value="Metallo-depent_PP-like"/>
</dbReference>
<evidence type="ECO:0000256" key="3">
    <source>
        <dbReference type="SAM" id="Phobius"/>
    </source>
</evidence>
<dbReference type="SUPFAM" id="SSF49363">
    <property type="entry name" value="Purple acid phosphatase, N-terminal domain"/>
    <property type="match status" value="1"/>
</dbReference>
<gene>
    <name evidence="6" type="ORF">CKALI_06910</name>
</gene>
<accession>A0A6B8VLB9</accession>
<evidence type="ECO:0000256" key="1">
    <source>
        <dbReference type="ARBA" id="ARBA00022729"/>
    </source>
</evidence>
<feature type="chain" id="PRO_5025633637" evidence="4">
    <location>
        <begin position="28"/>
        <end position="676"/>
    </location>
</feature>
<keyword evidence="1 4" id="KW-0732">Signal</keyword>
<dbReference type="InterPro" id="IPR008963">
    <property type="entry name" value="Purple_acid_Pase-like_N"/>
</dbReference>
<dbReference type="KEGG" id="ckw:CKALI_06910"/>
<feature type="signal peptide" evidence="4">
    <location>
        <begin position="1"/>
        <end position="27"/>
    </location>
</feature>
<keyword evidence="3" id="KW-1133">Transmembrane helix</keyword>
<evidence type="ECO:0000256" key="4">
    <source>
        <dbReference type="SAM" id="SignalP"/>
    </source>
</evidence>
<dbReference type="PANTHER" id="PTHR22953:SF153">
    <property type="entry name" value="PURPLE ACID PHOSPHATASE"/>
    <property type="match status" value="1"/>
</dbReference>
<dbReference type="InterPro" id="IPR004843">
    <property type="entry name" value="Calcineurin-like_PHP"/>
</dbReference>
<dbReference type="Proteomes" id="UP000427071">
    <property type="component" value="Chromosome"/>
</dbReference>
<keyword evidence="3" id="KW-0812">Transmembrane</keyword>
<feature type="transmembrane region" description="Helical" evidence="3">
    <location>
        <begin position="635"/>
        <end position="657"/>
    </location>
</feature>
<dbReference type="InterPro" id="IPR039331">
    <property type="entry name" value="PAPs-like"/>
</dbReference>
<evidence type="ECO:0000256" key="2">
    <source>
        <dbReference type="SAM" id="MobiDB-lite"/>
    </source>
</evidence>
<reference evidence="7" key="1">
    <citation type="submission" date="2019-11" db="EMBL/GenBank/DDBJ databases">
        <title>Complete genome sequence of Corynebacterium kalinowskii 1959, a novel Corynebacterium species isolated from soil of a small paddock in Vilsendorf, Germany.</title>
        <authorList>
            <person name="Schaffert L."/>
            <person name="Ruwe M."/>
            <person name="Milse J."/>
            <person name="Hanuschka K."/>
            <person name="Ortseifen V."/>
            <person name="Droste J."/>
            <person name="Brandt D."/>
            <person name="Schlueter L."/>
            <person name="Kutter Y."/>
            <person name="Vinke S."/>
            <person name="Viehoefer P."/>
            <person name="Jacob L."/>
            <person name="Luebke N.-C."/>
            <person name="Schulte-Berndt E."/>
            <person name="Hain C."/>
            <person name="Linder M."/>
            <person name="Schmidt P."/>
            <person name="Wollenschlaeger L."/>
            <person name="Luttermann T."/>
            <person name="Thieme E."/>
            <person name="Hassa J."/>
            <person name="Haak M."/>
            <person name="Wittchen M."/>
            <person name="Mentz A."/>
            <person name="Persicke M."/>
            <person name="Busche T."/>
            <person name="Ruckert C."/>
        </authorList>
    </citation>
    <scope>NUCLEOTIDE SEQUENCE [LARGE SCALE GENOMIC DNA]</scope>
    <source>
        <strain evidence="7">1959</strain>
    </source>
</reference>
<feature type="region of interest" description="Disordered" evidence="2">
    <location>
        <begin position="162"/>
        <end position="196"/>
    </location>
</feature>